<gene>
    <name evidence="1" type="ORF">GCM10022236_41530</name>
</gene>
<sequence length="91" mass="9691">MSEIPPAAQAALSVARQCGAVDAYGLLHDMPQWSYGRPEFHVTFRSLTVGLDSLVAAFGAVGGQGMLDFLDRMHASAVELLDRTTGLGRLT</sequence>
<evidence type="ECO:0000313" key="2">
    <source>
        <dbReference type="Proteomes" id="UP001501490"/>
    </source>
</evidence>
<protein>
    <submittedName>
        <fullName evidence="1">Uncharacterized protein</fullName>
    </submittedName>
</protein>
<accession>A0ABP7AK61</accession>
<comment type="caution">
    <text evidence="1">The sequence shown here is derived from an EMBL/GenBank/DDBJ whole genome shotgun (WGS) entry which is preliminary data.</text>
</comment>
<keyword evidence="2" id="KW-1185">Reference proteome</keyword>
<organism evidence="1 2">
    <name type="scientific">Microlunatus ginsengisoli</name>
    <dbReference type="NCBI Taxonomy" id="363863"/>
    <lineage>
        <taxon>Bacteria</taxon>
        <taxon>Bacillati</taxon>
        <taxon>Actinomycetota</taxon>
        <taxon>Actinomycetes</taxon>
        <taxon>Propionibacteriales</taxon>
        <taxon>Propionibacteriaceae</taxon>
        <taxon>Microlunatus</taxon>
    </lineage>
</organism>
<dbReference type="Proteomes" id="UP001501490">
    <property type="component" value="Unassembled WGS sequence"/>
</dbReference>
<evidence type="ECO:0000313" key="1">
    <source>
        <dbReference type="EMBL" id="GAA3634649.1"/>
    </source>
</evidence>
<name>A0ABP7AK61_9ACTN</name>
<dbReference type="EMBL" id="BAABAB010000036">
    <property type="protein sequence ID" value="GAA3634649.1"/>
    <property type="molecule type" value="Genomic_DNA"/>
</dbReference>
<proteinExistence type="predicted"/>
<reference evidence="2" key="1">
    <citation type="journal article" date="2019" name="Int. J. Syst. Evol. Microbiol.">
        <title>The Global Catalogue of Microorganisms (GCM) 10K type strain sequencing project: providing services to taxonomists for standard genome sequencing and annotation.</title>
        <authorList>
            <consortium name="The Broad Institute Genomics Platform"/>
            <consortium name="The Broad Institute Genome Sequencing Center for Infectious Disease"/>
            <person name="Wu L."/>
            <person name="Ma J."/>
        </authorList>
    </citation>
    <scope>NUCLEOTIDE SEQUENCE [LARGE SCALE GENOMIC DNA]</scope>
    <source>
        <strain evidence="2">JCM 16929</strain>
    </source>
</reference>